<feature type="compositionally biased region" description="Basic and acidic residues" evidence="1">
    <location>
        <begin position="431"/>
        <end position="441"/>
    </location>
</feature>
<gene>
    <name evidence="3" type="ORF">ACFQRF_03415</name>
</gene>
<keyword evidence="2" id="KW-0812">Transmembrane</keyword>
<feature type="compositionally biased region" description="Low complexity" evidence="1">
    <location>
        <begin position="710"/>
        <end position="726"/>
    </location>
</feature>
<dbReference type="EMBL" id="JBHTBH010000001">
    <property type="protein sequence ID" value="MFC7326781.1"/>
    <property type="molecule type" value="Genomic_DNA"/>
</dbReference>
<dbReference type="InterPro" id="IPR050625">
    <property type="entry name" value="ParA/MinD_ATPase"/>
</dbReference>
<feature type="compositionally biased region" description="Low complexity" evidence="1">
    <location>
        <begin position="301"/>
        <end position="312"/>
    </location>
</feature>
<dbReference type="InterPro" id="IPR027417">
    <property type="entry name" value="P-loop_NTPase"/>
</dbReference>
<feature type="region of interest" description="Disordered" evidence="1">
    <location>
        <begin position="842"/>
        <end position="893"/>
    </location>
</feature>
<dbReference type="RefSeq" id="WP_379868682.1">
    <property type="nucleotide sequence ID" value="NZ_JBHTBH010000001.1"/>
</dbReference>
<dbReference type="InterPro" id="IPR025608">
    <property type="entry name" value="TcpE"/>
</dbReference>
<feature type="region of interest" description="Disordered" evidence="1">
    <location>
        <begin position="246"/>
        <end position="690"/>
    </location>
</feature>
<evidence type="ECO:0000313" key="3">
    <source>
        <dbReference type="EMBL" id="MFC7326781.1"/>
    </source>
</evidence>
<dbReference type="Pfam" id="PF12648">
    <property type="entry name" value="TcpE"/>
    <property type="match status" value="1"/>
</dbReference>
<comment type="caution">
    <text evidence="3">The sequence shown here is derived from an EMBL/GenBank/DDBJ whole genome shotgun (WGS) entry which is preliminary data.</text>
</comment>
<dbReference type="Gene3D" id="3.40.50.300">
    <property type="entry name" value="P-loop containing nucleotide triphosphate hydrolases"/>
    <property type="match status" value="1"/>
</dbReference>
<feature type="compositionally biased region" description="Basic and acidic residues" evidence="1">
    <location>
        <begin position="388"/>
        <end position="420"/>
    </location>
</feature>
<reference evidence="4" key="1">
    <citation type="journal article" date="2019" name="Int. J. Syst. Evol. Microbiol.">
        <title>The Global Catalogue of Microorganisms (GCM) 10K type strain sequencing project: providing services to taxonomists for standard genome sequencing and annotation.</title>
        <authorList>
            <consortium name="The Broad Institute Genomics Platform"/>
            <consortium name="The Broad Institute Genome Sequencing Center for Infectious Disease"/>
            <person name="Wu L."/>
            <person name="Ma J."/>
        </authorList>
    </citation>
    <scope>NUCLEOTIDE SEQUENCE [LARGE SCALE GENOMIC DNA]</scope>
    <source>
        <strain evidence="4">CGMCC 4.7382</strain>
    </source>
</reference>
<feature type="compositionally biased region" description="Basic and acidic residues" evidence="1">
    <location>
        <begin position="863"/>
        <end position="872"/>
    </location>
</feature>
<proteinExistence type="predicted"/>
<protein>
    <submittedName>
        <fullName evidence="3">TcpE family conjugal transfer membrane protein</fullName>
    </submittedName>
</protein>
<feature type="compositionally biased region" description="Low complexity" evidence="1">
    <location>
        <begin position="539"/>
        <end position="551"/>
    </location>
</feature>
<feature type="region of interest" description="Disordered" evidence="1">
    <location>
        <begin position="706"/>
        <end position="828"/>
    </location>
</feature>
<feature type="compositionally biased region" description="Polar residues" evidence="1">
    <location>
        <begin position="506"/>
        <end position="518"/>
    </location>
</feature>
<feature type="compositionally biased region" description="Basic and acidic residues" evidence="1">
    <location>
        <begin position="668"/>
        <end position="680"/>
    </location>
</feature>
<evidence type="ECO:0000256" key="1">
    <source>
        <dbReference type="SAM" id="MobiDB-lite"/>
    </source>
</evidence>
<evidence type="ECO:0000256" key="2">
    <source>
        <dbReference type="SAM" id="Phobius"/>
    </source>
</evidence>
<feature type="transmembrane region" description="Helical" evidence="2">
    <location>
        <begin position="30"/>
        <end position="52"/>
    </location>
</feature>
<feature type="compositionally biased region" description="Basic and acidic residues" evidence="1">
    <location>
        <begin position="773"/>
        <end position="784"/>
    </location>
</feature>
<keyword evidence="2" id="KW-0472">Membrane</keyword>
<dbReference type="PANTHER" id="PTHR43384">
    <property type="entry name" value="SEPTUM SITE-DETERMINING PROTEIN MIND HOMOLOG, CHLOROPLASTIC-RELATED"/>
    <property type="match status" value="1"/>
</dbReference>
<feature type="compositionally biased region" description="Gly residues" evidence="1">
    <location>
        <begin position="799"/>
        <end position="808"/>
    </location>
</feature>
<keyword evidence="2" id="KW-1133">Transmembrane helix</keyword>
<feature type="compositionally biased region" description="Low complexity" evidence="1">
    <location>
        <begin position="142"/>
        <end position="155"/>
    </location>
</feature>
<dbReference type="Proteomes" id="UP001596540">
    <property type="component" value="Unassembled WGS sequence"/>
</dbReference>
<feature type="compositionally biased region" description="Basic and acidic residues" evidence="1">
    <location>
        <begin position="333"/>
        <end position="345"/>
    </location>
</feature>
<feature type="compositionally biased region" description="Low complexity" evidence="1">
    <location>
        <begin position="620"/>
        <end position="644"/>
    </location>
</feature>
<dbReference type="PANTHER" id="PTHR43384:SF14">
    <property type="entry name" value="ESX-1 SECRETION-ASSOCIATED PROTEIN ESPI"/>
    <property type="match status" value="1"/>
</dbReference>
<feature type="transmembrane region" description="Helical" evidence="2">
    <location>
        <begin position="59"/>
        <end position="78"/>
    </location>
</feature>
<keyword evidence="4" id="KW-1185">Reference proteome</keyword>
<evidence type="ECO:0000313" key="4">
    <source>
        <dbReference type="Proteomes" id="UP001596540"/>
    </source>
</evidence>
<feature type="compositionally biased region" description="Basic and acidic residues" evidence="1">
    <location>
        <begin position="813"/>
        <end position="828"/>
    </location>
</feature>
<organism evidence="3 4">
    <name type="scientific">Marinactinospora rubrisoli</name>
    <dbReference type="NCBI Taxonomy" id="2715399"/>
    <lineage>
        <taxon>Bacteria</taxon>
        <taxon>Bacillati</taxon>
        <taxon>Actinomycetota</taxon>
        <taxon>Actinomycetes</taxon>
        <taxon>Streptosporangiales</taxon>
        <taxon>Nocardiopsidaceae</taxon>
        <taxon>Marinactinospora</taxon>
    </lineage>
</organism>
<accession>A0ABW2KBZ1</accession>
<feature type="compositionally biased region" description="Pro residues" evidence="1">
    <location>
        <begin position="878"/>
        <end position="887"/>
    </location>
</feature>
<sequence>MDLPTYTNIWRIEKRLYKLYDFRLPTPLPLVTFGVWLGVTLVWMVLMSIIGVPFHTPWHVLWIVPPFVIAFLMTRPVIEGKRLTELLLSQGRYLAEARVYTRLAPQYEPAEITVTARVWHRDPAAGPLPEVHRTKVRLAARRATAVAPGRAGARPVESADPERADARPAAPEPVAPEPVGTDEAVRAAAAPTEQPPGPAERAPAPAETVPPQPAVGAATEQVPAKRSIGLRVLNYFGFALPRPAEDAVPERARPAAARGELGTVKRREEAPSMLPAPPAPTTPGDADADPDPADAARPRADANPWLSAARPSPGGPPPPYPAESTGTAPDTAESERVAARRRAEEIMAAPAPGSGHAEVPQARSRPAGTPGPEAPDVGMLTAPGDITTPRERVVARQRAEASGHEPTPERDPWRGREAQRRLRGRAQGAEVARRLQRERAAAEPPAVEPARGLGAPATPDEAHEQRPSGRQRPRPHAAPWELSAVAPDGPAQQDGTAVANGLADSRPTTGPAESTDLSSLPPGAAAPADFPDPGPAVPAAPEAAPDTTGAASSHPADGTSATGPAGWTAPPEADAFAPGVDAPGQGQGGATGHGAATTSSEGPAQPEDDASGEPRPPGRGAPSGREPEAAVPDGPAAPDAGHPGDPSPLPGRDGGPASALVIPAKPPLELDHGTGEHESFTDVAEPGPRMTLGELQAAERAAFLRRRGADATPRAAAAAAENAAMAESHGVEAPDAAASPEQRAGGPEDEARTAGSAPGPVAEQNGAAPAGESAREPGAFERVARNTRKLGQLFAPASGGSGASGGETAGPRPPEHEATAKPGLELDHGTGEQEVLTGRIQVVPDDGTAVSPADVPGVPRTDAPGRDPDQRPAADAAPQPPAVPSPPGGTRGWRRLARVVTGGNTAASRSELPPADLDRLRSRFEGTRRIVVLGCTGGAGQTVTTLMLGHTLAAHRDGRVVAVDVNPGAGALSRRIRTETPETLTSLLANAEDVHGYLAMRGYTSQSSSGLEVVATLDDPYVQTLDDRDYAGLTGLLERFYEVTLLDPAATGVARALPIADALVLVAPASADAARAVAMTFEWLDGHGYAHLRAKAVMVVNGVSKRSLADVDAAEQVARGRCRAIVRVPWDDHLATARGVVDVGETAALRATTRRAHAALGGVLMSGFTGTGTSGPRTSSEVRR</sequence>
<dbReference type="SUPFAM" id="SSF52540">
    <property type="entry name" value="P-loop containing nucleoside triphosphate hydrolases"/>
    <property type="match status" value="1"/>
</dbReference>
<feature type="region of interest" description="Disordered" evidence="1">
    <location>
        <begin position="142"/>
        <end position="221"/>
    </location>
</feature>
<feature type="compositionally biased region" description="Low complexity" evidence="1">
    <location>
        <begin position="442"/>
        <end position="451"/>
    </location>
</feature>
<name>A0ABW2KBZ1_9ACTN</name>